<dbReference type="EMBL" id="CP036432">
    <property type="protein sequence ID" value="QDV82900.1"/>
    <property type="molecule type" value="Genomic_DNA"/>
</dbReference>
<evidence type="ECO:0008006" key="3">
    <source>
        <dbReference type="Google" id="ProtNLM"/>
    </source>
</evidence>
<dbReference type="RefSeq" id="WP_145209026.1">
    <property type="nucleotide sequence ID" value="NZ_CP036432.1"/>
</dbReference>
<gene>
    <name evidence="1" type="ORF">TBK1r_18320</name>
</gene>
<evidence type="ECO:0000313" key="1">
    <source>
        <dbReference type="EMBL" id="QDV82900.1"/>
    </source>
</evidence>
<dbReference type="SUPFAM" id="SSF88713">
    <property type="entry name" value="Glycoside hydrolase/deacetylase"/>
    <property type="match status" value="1"/>
</dbReference>
<accession>A0ABX5XPK4</accession>
<sequence length="321" mass="36876">MKFVVTIDTEEEWDWDAGFPVRNSSVNNILKLERFHELCQRFNVATTYFVNHPVLVEDSAASIIQEFARTPRTEIGMHVHPWATPPKVGEDELVAYSFLENLPADVANQKLQITYQLLRERGFRPTSFRGGRYSSGPVTWQFLLEHGFRADASICPYSSWADVGAPDYGSEGVLPRQIRHDRISDDIATLWSIPLTRVYSRTPHYFWNAVTSGIEESWLRRLKLIGAMDVLGLVRRIWLNFETESVSRMKWLVIHASRLQLPYLCFTVHSSSLSVGPNPYARTSTDVDRIMDGIEQIFQLMQDRGNYATCTVTELVEQLEQ</sequence>
<reference evidence="1 2" key="1">
    <citation type="submission" date="2019-02" db="EMBL/GenBank/DDBJ databases">
        <title>Deep-cultivation of Planctomycetes and their phenomic and genomic characterization uncovers novel biology.</title>
        <authorList>
            <person name="Wiegand S."/>
            <person name="Jogler M."/>
            <person name="Boedeker C."/>
            <person name="Pinto D."/>
            <person name="Vollmers J."/>
            <person name="Rivas-Marin E."/>
            <person name="Kohn T."/>
            <person name="Peeters S.H."/>
            <person name="Heuer A."/>
            <person name="Rast P."/>
            <person name="Oberbeckmann S."/>
            <person name="Bunk B."/>
            <person name="Jeske O."/>
            <person name="Meyerdierks A."/>
            <person name="Storesund J.E."/>
            <person name="Kallscheuer N."/>
            <person name="Luecker S."/>
            <person name="Lage O.M."/>
            <person name="Pohl T."/>
            <person name="Merkel B.J."/>
            <person name="Hornburger P."/>
            <person name="Mueller R.-W."/>
            <person name="Bruemmer F."/>
            <person name="Labrenz M."/>
            <person name="Spormann A.M."/>
            <person name="Op den Camp H."/>
            <person name="Overmann J."/>
            <person name="Amann R."/>
            <person name="Jetten M.S.M."/>
            <person name="Mascher T."/>
            <person name="Medema M.H."/>
            <person name="Devos D.P."/>
            <person name="Kaster A.-K."/>
            <person name="Ovreas L."/>
            <person name="Rohde M."/>
            <person name="Galperin M.Y."/>
            <person name="Jogler C."/>
        </authorList>
    </citation>
    <scope>NUCLEOTIDE SEQUENCE [LARGE SCALE GENOMIC DNA]</scope>
    <source>
        <strain evidence="1 2">TBK1r</strain>
    </source>
</reference>
<proteinExistence type="predicted"/>
<protein>
    <recommendedName>
        <fullName evidence="3">WalW protein</fullName>
    </recommendedName>
</protein>
<dbReference type="InterPro" id="IPR011330">
    <property type="entry name" value="Glyco_hydro/deAcase_b/a-brl"/>
</dbReference>
<name>A0ABX5XPK4_9BACT</name>
<organism evidence="1 2">
    <name type="scientific">Stieleria magnilauensis</name>
    <dbReference type="NCBI Taxonomy" id="2527963"/>
    <lineage>
        <taxon>Bacteria</taxon>
        <taxon>Pseudomonadati</taxon>
        <taxon>Planctomycetota</taxon>
        <taxon>Planctomycetia</taxon>
        <taxon>Pirellulales</taxon>
        <taxon>Pirellulaceae</taxon>
        <taxon>Stieleria</taxon>
    </lineage>
</organism>
<keyword evidence="2" id="KW-1185">Reference proteome</keyword>
<dbReference type="Gene3D" id="3.20.20.370">
    <property type="entry name" value="Glycoside hydrolase/deacetylase"/>
    <property type="match status" value="1"/>
</dbReference>
<dbReference type="Proteomes" id="UP000318081">
    <property type="component" value="Chromosome"/>
</dbReference>
<evidence type="ECO:0000313" key="2">
    <source>
        <dbReference type="Proteomes" id="UP000318081"/>
    </source>
</evidence>